<dbReference type="AlphaFoldDB" id="A0A1C7EK39"/>
<dbReference type="STRING" id="414778.BCM40_12870"/>
<protein>
    <submittedName>
        <fullName evidence="1">Uncharacterized protein</fullName>
    </submittedName>
</protein>
<dbReference type="Proteomes" id="UP000092495">
    <property type="component" value="Chromosome"/>
</dbReference>
<keyword evidence="2" id="KW-1185">Reference proteome</keyword>
<reference evidence="1" key="1">
    <citation type="submission" date="2016-10" db="EMBL/GenBank/DDBJ databases">
        <authorList>
            <person name="See-Too W.S."/>
        </authorList>
    </citation>
    <scope>NUCLEOTIDE SEQUENCE</scope>
    <source>
        <strain evidence="1">DSM 22276</strain>
    </source>
</reference>
<dbReference type="KEGG" id="pdg:BCM40_12870"/>
<accession>A0A1C7EK39</accession>
<sequence length="65" mass="7716">MQRDEKVFLTHRAHTAYDSSMLKKSVCWSRFKGKYVYKGVFSNNKKVLTNFITGFWELNCDLLFS</sequence>
<dbReference type="EMBL" id="CP016543">
    <property type="protein sequence ID" value="ANU24189.1"/>
    <property type="molecule type" value="Genomic_DNA"/>
</dbReference>
<organism evidence="1 2">
    <name type="scientific">Planococcus donghaensis</name>
    <dbReference type="NCBI Taxonomy" id="414778"/>
    <lineage>
        <taxon>Bacteria</taxon>
        <taxon>Bacillati</taxon>
        <taxon>Bacillota</taxon>
        <taxon>Bacilli</taxon>
        <taxon>Bacillales</taxon>
        <taxon>Caryophanaceae</taxon>
        <taxon>Planococcus</taxon>
    </lineage>
</organism>
<gene>
    <name evidence="1" type="ORF">BCM40_12870</name>
</gene>
<name>A0A1C7EK39_9BACL</name>
<evidence type="ECO:0000313" key="2">
    <source>
        <dbReference type="Proteomes" id="UP000092495"/>
    </source>
</evidence>
<proteinExistence type="predicted"/>
<evidence type="ECO:0000313" key="1">
    <source>
        <dbReference type="EMBL" id="ANU24189.1"/>
    </source>
</evidence>